<gene>
    <name evidence="6" type="ORF">SAMN05421757_101551</name>
</gene>
<dbReference type="RefSeq" id="WP_089231047.1">
    <property type="nucleotide sequence ID" value="NZ_FZOY01000001.1"/>
</dbReference>
<protein>
    <submittedName>
        <fullName evidence="6">Peptide/nickel transport system substrate-binding protein</fullName>
    </submittedName>
</protein>
<dbReference type="AlphaFoldDB" id="A0A239CY59"/>
<reference evidence="6 7" key="1">
    <citation type="submission" date="2017-06" db="EMBL/GenBank/DDBJ databases">
        <authorList>
            <person name="Kim H.J."/>
            <person name="Triplett B.A."/>
        </authorList>
    </citation>
    <scope>NUCLEOTIDE SEQUENCE [LARGE SCALE GENOMIC DNA]</scope>
    <source>
        <strain evidence="6 7">DSM 29339</strain>
    </source>
</reference>
<dbReference type="Pfam" id="PF00496">
    <property type="entry name" value="SBP_bac_5"/>
    <property type="match status" value="1"/>
</dbReference>
<dbReference type="GO" id="GO:0043190">
    <property type="term" value="C:ATP-binding cassette (ABC) transporter complex"/>
    <property type="evidence" value="ECO:0007669"/>
    <property type="project" value="InterPro"/>
</dbReference>
<proteinExistence type="inferred from homology"/>
<feature type="domain" description="Solute-binding protein family 5" evidence="5">
    <location>
        <begin position="70"/>
        <end position="428"/>
    </location>
</feature>
<dbReference type="Gene3D" id="3.10.105.10">
    <property type="entry name" value="Dipeptide-binding Protein, Domain 3"/>
    <property type="match status" value="1"/>
</dbReference>
<evidence type="ECO:0000256" key="1">
    <source>
        <dbReference type="ARBA" id="ARBA00004418"/>
    </source>
</evidence>
<evidence type="ECO:0000313" key="6">
    <source>
        <dbReference type="EMBL" id="SNS25176.1"/>
    </source>
</evidence>
<dbReference type="GO" id="GO:1904680">
    <property type="term" value="F:peptide transmembrane transporter activity"/>
    <property type="evidence" value="ECO:0007669"/>
    <property type="project" value="TreeGrafter"/>
</dbReference>
<dbReference type="Gene3D" id="3.40.190.10">
    <property type="entry name" value="Periplasmic binding protein-like II"/>
    <property type="match status" value="1"/>
</dbReference>
<dbReference type="GO" id="GO:0015833">
    <property type="term" value="P:peptide transport"/>
    <property type="evidence" value="ECO:0007669"/>
    <property type="project" value="TreeGrafter"/>
</dbReference>
<comment type="subcellular location">
    <subcellularLocation>
        <location evidence="1">Periplasm</location>
    </subcellularLocation>
</comment>
<feature type="signal peptide" evidence="4">
    <location>
        <begin position="1"/>
        <end position="24"/>
    </location>
</feature>
<dbReference type="InterPro" id="IPR039424">
    <property type="entry name" value="SBP_5"/>
</dbReference>
<evidence type="ECO:0000313" key="7">
    <source>
        <dbReference type="Proteomes" id="UP000198426"/>
    </source>
</evidence>
<dbReference type="Proteomes" id="UP000198426">
    <property type="component" value="Unassembled WGS sequence"/>
</dbReference>
<keyword evidence="3 4" id="KW-0732">Signal</keyword>
<dbReference type="PIRSF" id="PIRSF002741">
    <property type="entry name" value="MppA"/>
    <property type="match status" value="1"/>
</dbReference>
<evidence type="ECO:0000259" key="5">
    <source>
        <dbReference type="Pfam" id="PF00496"/>
    </source>
</evidence>
<dbReference type="SUPFAM" id="SSF53850">
    <property type="entry name" value="Periplasmic binding protein-like II"/>
    <property type="match status" value="1"/>
</dbReference>
<dbReference type="InterPro" id="IPR030678">
    <property type="entry name" value="Peptide/Ni-bd"/>
</dbReference>
<keyword evidence="7" id="KW-1185">Reference proteome</keyword>
<dbReference type="OrthoDB" id="9803988at2"/>
<dbReference type="EMBL" id="FZOY01000001">
    <property type="protein sequence ID" value="SNS25176.1"/>
    <property type="molecule type" value="Genomic_DNA"/>
</dbReference>
<evidence type="ECO:0000256" key="4">
    <source>
        <dbReference type="SAM" id="SignalP"/>
    </source>
</evidence>
<dbReference type="CDD" id="cd08515">
    <property type="entry name" value="PBP2_NikA_DppA_OppA_like_10"/>
    <property type="match status" value="1"/>
</dbReference>
<dbReference type="PANTHER" id="PTHR30290">
    <property type="entry name" value="PERIPLASMIC BINDING COMPONENT OF ABC TRANSPORTER"/>
    <property type="match status" value="1"/>
</dbReference>
<organism evidence="6 7">
    <name type="scientific">Tropicimonas sediminicola</name>
    <dbReference type="NCBI Taxonomy" id="1031541"/>
    <lineage>
        <taxon>Bacteria</taxon>
        <taxon>Pseudomonadati</taxon>
        <taxon>Pseudomonadota</taxon>
        <taxon>Alphaproteobacteria</taxon>
        <taxon>Rhodobacterales</taxon>
        <taxon>Roseobacteraceae</taxon>
        <taxon>Tropicimonas</taxon>
    </lineage>
</organism>
<sequence length="504" mass="54971">MNFRKLCPLAAGIGLLAGPVLAGAADNGLTIGMGEELPSFDGYISTSRDGVVMTRHLFDMLIYRNPETFEFEPLLATEWSRVDDLTWEFKLREGVTFHDGSEFNADDVVWTLNHYADPESGARSQASVSWIDKVEAVDPMTVRIVSKEPFPAALEFVSGSLPIYPSDYVESVGLQEFGQAPIGTGPYKFTPGDSNSYTLTAYEGYYEGGGKGTPAIGTLTFRIIPDTATRIAELIGGGVEWIWNVPADQVAQLGTLPHLRAELGSTMRIAMIGMDAAGRANPDSPFKDERVRRAVNHAIDRDTIVANLVGGDGEVIDVPCYPAQFGCVTEAATTYEYDPEKAKALLAEAGYGEGFKVRMNSYRDRARAEAVQSYLAAVGIEADLEMLQARASFSAWREGNVDIWYGDWGSFSIGDASASTGNFFDGSTNDGARDEEIIGLVQQAATTVDEAEREALYSDVIGKITERAYWVPMHTIVMGYGYADGLNFTPNVDELPRFFLASWN</sequence>
<accession>A0A239CY59</accession>
<evidence type="ECO:0000256" key="2">
    <source>
        <dbReference type="ARBA" id="ARBA00005695"/>
    </source>
</evidence>
<name>A0A239CY59_9RHOB</name>
<dbReference type="GO" id="GO:0030288">
    <property type="term" value="C:outer membrane-bounded periplasmic space"/>
    <property type="evidence" value="ECO:0007669"/>
    <property type="project" value="UniProtKB-ARBA"/>
</dbReference>
<evidence type="ECO:0000256" key="3">
    <source>
        <dbReference type="ARBA" id="ARBA00022729"/>
    </source>
</evidence>
<feature type="chain" id="PRO_5012714933" evidence="4">
    <location>
        <begin position="25"/>
        <end position="504"/>
    </location>
</feature>
<dbReference type="Gene3D" id="3.90.76.10">
    <property type="entry name" value="Dipeptide-binding Protein, Domain 1"/>
    <property type="match status" value="1"/>
</dbReference>
<dbReference type="PANTHER" id="PTHR30290:SF38">
    <property type="entry name" value="D,D-DIPEPTIDE-BINDING PERIPLASMIC PROTEIN DDPA-RELATED"/>
    <property type="match status" value="1"/>
</dbReference>
<comment type="similarity">
    <text evidence="2">Belongs to the bacterial solute-binding protein 5 family.</text>
</comment>
<dbReference type="InterPro" id="IPR000914">
    <property type="entry name" value="SBP_5_dom"/>
</dbReference>